<dbReference type="InterPro" id="IPR013830">
    <property type="entry name" value="SGNH_hydro"/>
</dbReference>
<name>I6ZPV1_MELRP</name>
<dbReference type="SUPFAM" id="SSF52266">
    <property type="entry name" value="SGNH hydrolase"/>
    <property type="match status" value="1"/>
</dbReference>
<sequence>MNLRKIFFPAILMLALSTTALVYGQSDSLPRFKKNPNYDRMNALFDIYKTKQADIVFLGNSLTAGVDWSELVGRCNAVGRGIPSDIIPGFLERLDDIIRLKPKIVFIMGGVNDIYNWTPVDEIYFNYLKIISRLQSKNIIPVITSVTYAAKNYAKDWGGTPEVNAGRNREIDKLNKMLKNYALRNKIDYIDLNELMAKADGFINEKYTWDGLHYNAEGYKIWAAEIEKILSKYKL</sequence>
<dbReference type="InterPro" id="IPR036514">
    <property type="entry name" value="SGNH_hydro_sf"/>
</dbReference>
<reference evidence="3 4" key="1">
    <citation type="journal article" date="2013" name="PLoS ONE">
        <title>Genomic analysis of Melioribacter roseus, facultatively anaerobic organotrophic bacterium representing a novel deep lineage within Bacteriodetes/Chlorobi group.</title>
        <authorList>
            <person name="Kadnikov V.V."/>
            <person name="Mardanov A.V."/>
            <person name="Podosokorskaya O.A."/>
            <person name="Gavrilov S.N."/>
            <person name="Kublanov I.V."/>
            <person name="Beletsky A.V."/>
            <person name="Bonch-Osmolovskaya E.A."/>
            <person name="Ravin N.V."/>
        </authorList>
    </citation>
    <scope>NUCLEOTIDE SEQUENCE [LARGE SCALE GENOMIC DNA]</scope>
    <source>
        <strain evidence="4">JCM 17771 / P3M-2</strain>
    </source>
</reference>
<evidence type="ECO:0000313" key="3">
    <source>
        <dbReference type="EMBL" id="AFN74079.1"/>
    </source>
</evidence>
<dbReference type="AlphaFoldDB" id="I6ZPV1"/>
<dbReference type="InterPro" id="IPR051532">
    <property type="entry name" value="Ester_Hydrolysis_Enzymes"/>
</dbReference>
<organism evidence="3 4">
    <name type="scientific">Melioribacter roseus (strain DSM 23840 / JCM 17771 / VKM B-2668 / P3M-2)</name>
    <dbReference type="NCBI Taxonomy" id="1191523"/>
    <lineage>
        <taxon>Bacteria</taxon>
        <taxon>Pseudomonadati</taxon>
        <taxon>Ignavibacteriota</taxon>
        <taxon>Ignavibacteria</taxon>
        <taxon>Ignavibacteriales</taxon>
        <taxon>Melioribacteraceae</taxon>
        <taxon>Melioribacter</taxon>
    </lineage>
</organism>
<dbReference type="PANTHER" id="PTHR30383">
    <property type="entry name" value="THIOESTERASE 1/PROTEASE 1/LYSOPHOSPHOLIPASE L1"/>
    <property type="match status" value="1"/>
</dbReference>
<evidence type="ECO:0000259" key="2">
    <source>
        <dbReference type="Pfam" id="PF13472"/>
    </source>
</evidence>
<keyword evidence="1" id="KW-0732">Signal</keyword>
<dbReference type="GO" id="GO:0004622">
    <property type="term" value="F:phosphatidylcholine lysophospholipase activity"/>
    <property type="evidence" value="ECO:0007669"/>
    <property type="project" value="TreeGrafter"/>
</dbReference>
<dbReference type="EMBL" id="CP003557">
    <property type="protein sequence ID" value="AFN74079.1"/>
    <property type="molecule type" value="Genomic_DNA"/>
</dbReference>
<feature type="signal peptide" evidence="1">
    <location>
        <begin position="1"/>
        <end position="20"/>
    </location>
</feature>
<keyword evidence="4" id="KW-1185">Reference proteome</keyword>
<dbReference type="Gene3D" id="3.40.50.1110">
    <property type="entry name" value="SGNH hydrolase"/>
    <property type="match status" value="1"/>
</dbReference>
<dbReference type="HOGENOM" id="CLU_051989_6_1_10"/>
<dbReference type="RefSeq" id="WP_014855515.1">
    <property type="nucleotide sequence ID" value="NC_018178.1"/>
</dbReference>
<accession>I6ZPV1</accession>
<dbReference type="STRING" id="1191523.MROS_0838"/>
<dbReference type="KEGG" id="mro:MROS_0838"/>
<evidence type="ECO:0000256" key="1">
    <source>
        <dbReference type="SAM" id="SignalP"/>
    </source>
</evidence>
<proteinExistence type="predicted"/>
<dbReference type="Proteomes" id="UP000009011">
    <property type="component" value="Chromosome"/>
</dbReference>
<dbReference type="Pfam" id="PF13472">
    <property type="entry name" value="Lipase_GDSL_2"/>
    <property type="match status" value="1"/>
</dbReference>
<dbReference type="OrthoDB" id="9805821at2"/>
<dbReference type="PANTHER" id="PTHR30383:SF5">
    <property type="entry name" value="SGNH HYDROLASE-TYPE ESTERASE DOMAIN-CONTAINING PROTEIN"/>
    <property type="match status" value="1"/>
</dbReference>
<dbReference type="eggNOG" id="COG2755">
    <property type="taxonomic scope" value="Bacteria"/>
</dbReference>
<feature type="domain" description="SGNH hydrolase-type esterase" evidence="2">
    <location>
        <begin position="57"/>
        <end position="221"/>
    </location>
</feature>
<feature type="chain" id="PRO_5003707188" evidence="1">
    <location>
        <begin position="21"/>
        <end position="235"/>
    </location>
</feature>
<protein>
    <submittedName>
        <fullName evidence="3">GDSL family lipase</fullName>
    </submittedName>
</protein>
<gene>
    <name evidence="3" type="ordered locus">MROS_0838</name>
</gene>
<evidence type="ECO:0000313" key="4">
    <source>
        <dbReference type="Proteomes" id="UP000009011"/>
    </source>
</evidence>